<keyword evidence="6" id="KW-0472">Membrane</keyword>
<dbReference type="Gene3D" id="1.10.760.10">
    <property type="entry name" value="Cytochrome c-like domain"/>
    <property type="match status" value="1"/>
</dbReference>
<feature type="transmembrane region" description="Helical" evidence="6">
    <location>
        <begin position="7"/>
        <end position="24"/>
    </location>
</feature>
<dbReference type="PANTHER" id="PTHR33751">
    <property type="entry name" value="CBB3-TYPE CYTOCHROME C OXIDASE SUBUNIT FIXP"/>
    <property type="match status" value="1"/>
</dbReference>
<keyword evidence="2 4" id="KW-0479">Metal-binding</keyword>
<dbReference type="InterPro" id="IPR009056">
    <property type="entry name" value="Cyt_c-like_dom"/>
</dbReference>
<evidence type="ECO:0000256" key="3">
    <source>
        <dbReference type="ARBA" id="ARBA00023004"/>
    </source>
</evidence>
<evidence type="ECO:0000313" key="9">
    <source>
        <dbReference type="Proteomes" id="UP001252186"/>
    </source>
</evidence>
<dbReference type="Pfam" id="PF14715">
    <property type="entry name" value="FixP_N"/>
    <property type="match status" value="1"/>
</dbReference>
<feature type="domain" description="Cytochrome c" evidence="7">
    <location>
        <begin position="184"/>
        <end position="264"/>
    </location>
</feature>
<dbReference type="RefSeq" id="WP_311592845.1">
    <property type="nucleotide sequence ID" value="NZ_JAVRHV010000002.1"/>
</dbReference>
<feature type="transmembrane region" description="Helical" evidence="6">
    <location>
        <begin position="36"/>
        <end position="53"/>
    </location>
</feature>
<evidence type="ECO:0000256" key="1">
    <source>
        <dbReference type="ARBA" id="ARBA00022617"/>
    </source>
</evidence>
<evidence type="ECO:0000313" key="8">
    <source>
        <dbReference type="EMBL" id="MDT0552892.1"/>
    </source>
</evidence>
<keyword evidence="3 4" id="KW-0408">Iron</keyword>
<dbReference type="Gene3D" id="6.10.280.130">
    <property type="match status" value="1"/>
</dbReference>
<accession>A0ABU2Y3W8</accession>
<keyword evidence="6" id="KW-0812">Transmembrane</keyword>
<evidence type="ECO:0000256" key="5">
    <source>
        <dbReference type="SAM" id="Coils"/>
    </source>
</evidence>
<reference evidence="8 9" key="1">
    <citation type="submission" date="2023-09" db="EMBL/GenBank/DDBJ databases">
        <authorList>
            <person name="Rey-Velasco X."/>
        </authorList>
    </citation>
    <scope>NUCLEOTIDE SEQUENCE [LARGE SCALE GENOMIC DNA]</scope>
    <source>
        <strain evidence="8 9">P050</strain>
    </source>
</reference>
<keyword evidence="1 4" id="KW-0349">Heme</keyword>
<dbReference type="SUPFAM" id="SSF46626">
    <property type="entry name" value="Cytochrome c"/>
    <property type="match status" value="1"/>
</dbReference>
<sequence length="282" mass="31455">MKGYLKTTVFAIIIFGVLWYFIGTKAALDFVKEPELVFGLVILLIVILINSKVRKNLRQVRFDKLSDEEKALETTAQANWYKNLMQKLTATKPIEEEQDILMDHAYDGIRELDNDLPPWWLYGFYATIVFAFVYIGYYHMFDGDDQTAEFNKEMAQAEADIAEYKKNAKGLIDASTVEVMTEQSDLDAGKSIYEANCMVCHLADGGGSIGPNFTDDNWILGGGIKNVFTTVSEGGRDGKGMIAWKSMLSPEQIAQVSSYVLSFQGTTPAAGKAPEGDVWSED</sequence>
<keyword evidence="6" id="KW-1133">Transmembrane helix</keyword>
<evidence type="ECO:0000256" key="6">
    <source>
        <dbReference type="SAM" id="Phobius"/>
    </source>
</evidence>
<proteinExistence type="predicted"/>
<keyword evidence="9" id="KW-1185">Reference proteome</keyword>
<evidence type="ECO:0000256" key="2">
    <source>
        <dbReference type="ARBA" id="ARBA00022723"/>
    </source>
</evidence>
<feature type="coiled-coil region" evidence="5">
    <location>
        <begin position="147"/>
        <end position="174"/>
    </location>
</feature>
<feature type="transmembrane region" description="Helical" evidence="6">
    <location>
        <begin position="119"/>
        <end position="140"/>
    </location>
</feature>
<evidence type="ECO:0000259" key="7">
    <source>
        <dbReference type="PROSITE" id="PS51007"/>
    </source>
</evidence>
<dbReference type="InterPro" id="IPR038414">
    <property type="entry name" value="CcoP_N_sf"/>
</dbReference>
<protein>
    <submittedName>
        <fullName evidence="8">Cbb3-type cytochrome c oxidase N-terminal domain-containing protein</fullName>
    </submittedName>
</protein>
<evidence type="ECO:0000256" key="4">
    <source>
        <dbReference type="PROSITE-ProRule" id="PRU00433"/>
    </source>
</evidence>
<comment type="caution">
    <text evidence="8">The sequence shown here is derived from an EMBL/GenBank/DDBJ whole genome shotgun (WGS) entry which is preliminary data.</text>
</comment>
<dbReference type="InterPro" id="IPR032858">
    <property type="entry name" value="CcoP_N"/>
</dbReference>
<organism evidence="8 9">
    <name type="scientific">Urechidicola vernalis</name>
    <dbReference type="NCBI Taxonomy" id="3075600"/>
    <lineage>
        <taxon>Bacteria</taxon>
        <taxon>Pseudomonadati</taxon>
        <taxon>Bacteroidota</taxon>
        <taxon>Flavobacteriia</taxon>
        <taxon>Flavobacteriales</taxon>
        <taxon>Flavobacteriaceae</taxon>
        <taxon>Urechidicola</taxon>
    </lineage>
</organism>
<dbReference type="PROSITE" id="PS51007">
    <property type="entry name" value="CYTC"/>
    <property type="match status" value="1"/>
</dbReference>
<dbReference type="Proteomes" id="UP001252186">
    <property type="component" value="Unassembled WGS sequence"/>
</dbReference>
<dbReference type="InterPro" id="IPR036909">
    <property type="entry name" value="Cyt_c-like_dom_sf"/>
</dbReference>
<name>A0ABU2Y3W8_9FLAO</name>
<dbReference type="EMBL" id="JAVRHV010000002">
    <property type="protein sequence ID" value="MDT0552892.1"/>
    <property type="molecule type" value="Genomic_DNA"/>
</dbReference>
<keyword evidence="5" id="KW-0175">Coiled coil</keyword>
<dbReference type="PANTHER" id="PTHR33751:SF1">
    <property type="entry name" value="CBB3-TYPE CYTOCHROME C OXIDASE SUBUNIT FIXP"/>
    <property type="match status" value="1"/>
</dbReference>
<dbReference type="InterPro" id="IPR050597">
    <property type="entry name" value="Cytochrome_c_Oxidase_Subunit"/>
</dbReference>
<gene>
    <name evidence="8" type="ORF">RM519_06515</name>
</gene>
<dbReference type="Pfam" id="PF13442">
    <property type="entry name" value="Cytochrome_CBB3"/>
    <property type="match status" value="1"/>
</dbReference>